<evidence type="ECO:0000313" key="2">
    <source>
        <dbReference type="Proteomes" id="UP000027178"/>
    </source>
</evidence>
<gene>
    <name evidence="1" type="ORF">KCH_75000</name>
</gene>
<dbReference type="Proteomes" id="UP000027178">
    <property type="component" value="Unassembled WGS sequence"/>
</dbReference>
<comment type="caution">
    <text evidence="1">The sequence shown here is derived from an EMBL/GenBank/DDBJ whole genome shotgun (WGS) entry which is preliminary data.</text>
</comment>
<dbReference type="PATRIC" id="fig|1348663.4.peg.7249"/>
<organism evidence="1 2">
    <name type="scientific">Kitasatospora cheerisanensis KCTC 2395</name>
    <dbReference type="NCBI Taxonomy" id="1348663"/>
    <lineage>
        <taxon>Bacteria</taxon>
        <taxon>Bacillati</taxon>
        <taxon>Actinomycetota</taxon>
        <taxon>Actinomycetes</taxon>
        <taxon>Kitasatosporales</taxon>
        <taxon>Streptomycetaceae</taxon>
        <taxon>Kitasatospora</taxon>
    </lineage>
</organism>
<accession>A0A066YS47</accession>
<dbReference type="AlphaFoldDB" id="A0A066YS47"/>
<reference evidence="1 2" key="1">
    <citation type="submission" date="2014-05" db="EMBL/GenBank/DDBJ databases">
        <title>Draft Genome Sequence of Kitasatospora cheerisanensis KCTC 2395.</title>
        <authorList>
            <person name="Nam D.H."/>
        </authorList>
    </citation>
    <scope>NUCLEOTIDE SEQUENCE [LARGE SCALE GENOMIC DNA]</scope>
    <source>
        <strain evidence="1 2">KCTC 2395</strain>
    </source>
</reference>
<keyword evidence="2" id="KW-1185">Reference proteome</keyword>
<sequence length="69" mass="7578">METPPQQSYPTAAARLTIRVSTVKPDGTRTLRSTTSSDELIVPTPLSTFAWPACECPRHRPVTARQPTV</sequence>
<dbReference type="EMBL" id="JNBY01000162">
    <property type="protein sequence ID" value="KDN80720.1"/>
    <property type="molecule type" value="Genomic_DNA"/>
</dbReference>
<protein>
    <submittedName>
        <fullName evidence="1">Uncharacterized protein</fullName>
    </submittedName>
</protein>
<name>A0A066YS47_9ACTN</name>
<proteinExistence type="predicted"/>
<dbReference type="HOGENOM" id="CLU_2770418_0_0_11"/>
<evidence type="ECO:0000313" key="1">
    <source>
        <dbReference type="EMBL" id="KDN80720.1"/>
    </source>
</evidence>